<reference evidence="2 4" key="1">
    <citation type="journal article" date="2018" name="Elife">
        <title>Discovery and characterization of a prevalent human gut bacterial enzyme sufficient for the inactivation of a family of plant toxins.</title>
        <authorList>
            <person name="Koppel N."/>
            <person name="Bisanz J.E."/>
            <person name="Pandelia M.E."/>
            <person name="Turnbaugh P.J."/>
            <person name="Balskus E.P."/>
        </authorList>
    </citation>
    <scope>NUCLEOTIDE SEQUENCE [LARGE SCALE GENOMIC DNA]</scope>
    <source>
        <strain evidence="2 4">DSM 16107</strain>
    </source>
</reference>
<evidence type="ECO:0000313" key="3">
    <source>
        <dbReference type="EMBL" id="RNM40302.1"/>
    </source>
</evidence>
<name>A0A3N0IVC9_9ACTN</name>
<dbReference type="EMBL" id="PPTT01000016">
    <property type="protein sequence ID" value="RDB68370.1"/>
    <property type="molecule type" value="Genomic_DNA"/>
</dbReference>
<dbReference type="Proteomes" id="UP000270112">
    <property type="component" value="Unassembled WGS sequence"/>
</dbReference>
<protein>
    <submittedName>
        <fullName evidence="3">Uncharacterized protein</fullName>
    </submittedName>
</protein>
<reference evidence="3" key="3">
    <citation type="journal article" date="2019" name="Microbiol. Resour. Announc.">
        <title>Draft Genome Sequences of Type Strains of Gordonibacter faecihominis, Paraeggerthella hongkongensis, Parvibacter caecicola,Slackia equolifaciens, Slackia faecicanis, and Slackia isoflavoniconvertens.</title>
        <authorList>
            <person name="Danylec N."/>
            <person name="Stoll D.A."/>
            <person name="Dotsch A."/>
            <person name="Huch M."/>
        </authorList>
    </citation>
    <scope>NUCLEOTIDE SEQUENCE</scope>
    <source>
        <strain evidence="3">DSM 16107</strain>
    </source>
</reference>
<dbReference type="EMBL" id="QICC01000091">
    <property type="protein sequence ID" value="RNM40302.1"/>
    <property type="molecule type" value="Genomic_DNA"/>
</dbReference>
<dbReference type="OrthoDB" id="9971936at2"/>
<keyword evidence="4" id="KW-1185">Reference proteome</keyword>
<reference evidence="5" key="2">
    <citation type="submission" date="2018-05" db="EMBL/GenBank/DDBJ databases">
        <title>Genome Sequencing of selected type strains of the family Eggerthellaceae.</title>
        <authorList>
            <person name="Danylec N."/>
            <person name="Stoll D.A."/>
            <person name="Doetsch A."/>
            <person name="Huch M."/>
        </authorList>
    </citation>
    <scope>NUCLEOTIDE SEQUENCE [LARGE SCALE GENOMIC DNA]</scope>
    <source>
        <strain evidence="5">DSM 16107</strain>
    </source>
</reference>
<feature type="transmembrane region" description="Helical" evidence="1">
    <location>
        <begin position="32"/>
        <end position="57"/>
    </location>
</feature>
<keyword evidence="1" id="KW-1133">Transmembrane helix</keyword>
<dbReference type="RefSeq" id="WP_114546593.1">
    <property type="nucleotide sequence ID" value="NZ_CALJMG010000019.1"/>
</dbReference>
<evidence type="ECO:0000313" key="2">
    <source>
        <dbReference type="EMBL" id="RDB68370.1"/>
    </source>
</evidence>
<organism evidence="3 5">
    <name type="scientific">Eggerthella sinensis</name>
    <dbReference type="NCBI Taxonomy" id="242230"/>
    <lineage>
        <taxon>Bacteria</taxon>
        <taxon>Bacillati</taxon>
        <taxon>Actinomycetota</taxon>
        <taxon>Coriobacteriia</taxon>
        <taxon>Eggerthellales</taxon>
        <taxon>Eggerthellaceae</taxon>
        <taxon>Eggerthella</taxon>
    </lineage>
</organism>
<sequence length="62" mass="6578">MARKDDFDWLDDPFDEKKAHQQQGGMGSGSKLALGCGCLVAVVGIVVLLMFALVNVIDIVAA</sequence>
<proteinExistence type="predicted"/>
<dbReference type="AlphaFoldDB" id="A0A3N0IVC9"/>
<comment type="caution">
    <text evidence="3">The sequence shown here is derived from an EMBL/GenBank/DDBJ whole genome shotgun (WGS) entry which is preliminary data.</text>
</comment>
<evidence type="ECO:0000256" key="1">
    <source>
        <dbReference type="SAM" id="Phobius"/>
    </source>
</evidence>
<accession>A0A3N0IVC9</accession>
<keyword evidence="1" id="KW-0472">Membrane</keyword>
<dbReference type="Proteomes" id="UP000253817">
    <property type="component" value="Unassembled WGS sequence"/>
</dbReference>
<gene>
    <name evidence="2" type="ORF">C1876_10040</name>
    <name evidence="3" type="ORF">DMP09_14945</name>
</gene>
<evidence type="ECO:0000313" key="4">
    <source>
        <dbReference type="Proteomes" id="UP000253817"/>
    </source>
</evidence>
<evidence type="ECO:0000313" key="5">
    <source>
        <dbReference type="Proteomes" id="UP000270112"/>
    </source>
</evidence>
<keyword evidence="1" id="KW-0812">Transmembrane</keyword>